<proteinExistence type="predicted"/>
<dbReference type="InterPro" id="IPR038474">
    <property type="entry name" value="Polyketide_synth_cyclase_sf"/>
</dbReference>
<feature type="region of interest" description="Disordered" evidence="1">
    <location>
        <begin position="26"/>
        <end position="76"/>
    </location>
</feature>
<dbReference type="Gene3D" id="3.30.70.1090">
    <property type="entry name" value="Dimeric alpha+beta barrel"/>
    <property type="match status" value="1"/>
</dbReference>
<feature type="compositionally biased region" description="Basic residues" evidence="1">
    <location>
        <begin position="32"/>
        <end position="53"/>
    </location>
</feature>
<dbReference type="AlphaFoldDB" id="A0A513TZM5"/>
<protein>
    <submittedName>
        <fullName evidence="2">Polyketide cyclase</fullName>
    </submittedName>
</protein>
<evidence type="ECO:0000256" key="1">
    <source>
        <dbReference type="SAM" id="MobiDB-lite"/>
    </source>
</evidence>
<dbReference type="EMBL" id="MK240316">
    <property type="protein sequence ID" value="QDG00827.1"/>
    <property type="molecule type" value="Genomic_DNA"/>
</dbReference>
<evidence type="ECO:0000313" key="2">
    <source>
        <dbReference type="EMBL" id="QDG00827.1"/>
    </source>
</evidence>
<feature type="compositionally biased region" description="Basic and acidic residues" evidence="1">
    <location>
        <begin position="54"/>
        <end position="65"/>
    </location>
</feature>
<dbReference type="Pfam" id="PF04673">
    <property type="entry name" value="Cyclase_polyket"/>
    <property type="match status" value="1"/>
</dbReference>
<dbReference type="SUPFAM" id="SSF54909">
    <property type="entry name" value="Dimeric alpha+beta barrel"/>
    <property type="match status" value="1"/>
</dbReference>
<sequence length="187" mass="21512">MVRTAGGGLNRRHALLPDTDRHIEERCTARPRPVHARPRTPCRVHSGRGCRPRSTREQSAPHRPSDSPPNADPRKREDMHSNLIVARMDAASGTQVARLFEAFDNTDMPHRMGTRRRQLFQYRGLYFHLQDFDADNGGELIEEAKSDPRFLQISDDLKPHIEAYDPATWRSPADAMAKRFYDWTATR</sequence>
<dbReference type="GO" id="GO:0030639">
    <property type="term" value="P:polyketide biosynthetic process"/>
    <property type="evidence" value="ECO:0007669"/>
    <property type="project" value="InterPro"/>
</dbReference>
<dbReference type="InterPro" id="IPR006765">
    <property type="entry name" value="Polyketide_synth_cyclase"/>
</dbReference>
<organism evidence="2">
    <name type="scientific">Streptomyces griseus</name>
    <dbReference type="NCBI Taxonomy" id="1911"/>
    <lineage>
        <taxon>Bacteria</taxon>
        <taxon>Bacillati</taxon>
        <taxon>Actinomycetota</taxon>
        <taxon>Actinomycetes</taxon>
        <taxon>Kitasatosporales</taxon>
        <taxon>Streptomycetaceae</taxon>
        <taxon>Streptomyces</taxon>
    </lineage>
</organism>
<accession>A0A513TZM5</accession>
<dbReference type="InterPro" id="IPR011008">
    <property type="entry name" value="Dimeric_a/b-barrel"/>
</dbReference>
<name>A0A513TZM5_STRGR</name>
<reference evidence="2" key="1">
    <citation type="submission" date="2018-11" db="EMBL/GenBank/DDBJ databases">
        <authorList>
            <person name="Mo J."/>
        </authorList>
    </citation>
    <scope>NUCLEOTIDE SEQUENCE</scope>
    <source>
        <strain evidence="2">NTK97</strain>
    </source>
</reference>